<evidence type="ECO:0000256" key="1">
    <source>
        <dbReference type="SAM" id="MobiDB-lite"/>
    </source>
</evidence>
<feature type="transmembrane region" description="Helical" evidence="2">
    <location>
        <begin position="26"/>
        <end position="45"/>
    </location>
</feature>
<evidence type="ECO:0008006" key="5">
    <source>
        <dbReference type="Google" id="ProtNLM"/>
    </source>
</evidence>
<gene>
    <name evidence="3" type="ORF">SAMN06265360_111145</name>
</gene>
<evidence type="ECO:0000256" key="2">
    <source>
        <dbReference type="SAM" id="Phobius"/>
    </source>
</evidence>
<evidence type="ECO:0000313" key="3">
    <source>
        <dbReference type="EMBL" id="SNR60311.1"/>
    </source>
</evidence>
<dbReference type="EMBL" id="FZNW01000011">
    <property type="protein sequence ID" value="SNR60311.1"/>
    <property type="molecule type" value="Genomic_DNA"/>
</dbReference>
<protein>
    <recommendedName>
        <fullName evidence="5">Ada DNA repair metal-binding domain-containing protein</fullName>
    </recommendedName>
</protein>
<accession>A0A238XP43</accession>
<dbReference type="RefSeq" id="WP_089301761.1">
    <property type="nucleotide sequence ID" value="NZ_FZNW01000011.1"/>
</dbReference>
<keyword evidence="2" id="KW-0472">Membrane</keyword>
<proteinExistence type="predicted"/>
<evidence type="ECO:0000313" key="4">
    <source>
        <dbReference type="Proteomes" id="UP000198348"/>
    </source>
</evidence>
<dbReference type="OrthoDB" id="3638805at2"/>
<organism evidence="3 4">
    <name type="scientific">Haloechinothrix alba</name>
    <dbReference type="NCBI Taxonomy" id="664784"/>
    <lineage>
        <taxon>Bacteria</taxon>
        <taxon>Bacillati</taxon>
        <taxon>Actinomycetota</taxon>
        <taxon>Actinomycetes</taxon>
        <taxon>Pseudonocardiales</taxon>
        <taxon>Pseudonocardiaceae</taxon>
        <taxon>Haloechinothrix</taxon>
    </lineage>
</organism>
<name>A0A238XP43_9PSEU</name>
<keyword evidence="2" id="KW-1133">Transmembrane helix</keyword>
<keyword evidence="2" id="KW-0812">Transmembrane</keyword>
<feature type="compositionally biased region" description="Low complexity" evidence="1">
    <location>
        <begin position="81"/>
        <end position="106"/>
    </location>
</feature>
<sequence>MVIAVAFVLSLAAVTAAILTGTTVFAYVGIALALLALLPLAWRTWQDAARRRSSQRQQRPNADDDQDADNTHDVPQDSEDQASAAADIEPTSDTTTTAPPAADTQVQMQGVTTVTAGGVEPADPDAATLVHVIPGRKRFHREGCALLEGHSREKLTLVEAREEGFSPCSRCATVGAASASPGNEEG</sequence>
<dbReference type="Proteomes" id="UP000198348">
    <property type="component" value="Unassembled WGS sequence"/>
</dbReference>
<dbReference type="AlphaFoldDB" id="A0A238XP43"/>
<feature type="region of interest" description="Disordered" evidence="1">
    <location>
        <begin position="50"/>
        <end position="106"/>
    </location>
</feature>
<keyword evidence="4" id="KW-1185">Reference proteome</keyword>
<reference evidence="3 4" key="1">
    <citation type="submission" date="2017-06" db="EMBL/GenBank/DDBJ databases">
        <authorList>
            <person name="Kim H.J."/>
            <person name="Triplett B.A."/>
        </authorList>
    </citation>
    <scope>NUCLEOTIDE SEQUENCE [LARGE SCALE GENOMIC DNA]</scope>
    <source>
        <strain evidence="3 4">DSM 45207</strain>
    </source>
</reference>